<comment type="caution">
    <text evidence="3">The sequence shown here is derived from an EMBL/GenBank/DDBJ whole genome shotgun (WGS) entry which is preliminary data.</text>
</comment>
<dbReference type="PANTHER" id="PTHR47074">
    <property type="entry name" value="BNAC02G40300D PROTEIN"/>
    <property type="match status" value="1"/>
</dbReference>
<dbReference type="SUPFAM" id="SSF53098">
    <property type="entry name" value="Ribonuclease H-like"/>
    <property type="match status" value="1"/>
</dbReference>
<dbReference type="Gene3D" id="3.30.420.10">
    <property type="entry name" value="Ribonuclease H-like superfamily/Ribonuclease H"/>
    <property type="match status" value="1"/>
</dbReference>
<protein>
    <recommendedName>
        <fullName evidence="2">RNase H type-1 domain-containing protein</fullName>
    </recommendedName>
</protein>
<evidence type="ECO:0000313" key="3">
    <source>
        <dbReference type="EMBL" id="KAJ9177133.1"/>
    </source>
</evidence>
<feature type="signal peptide" evidence="1">
    <location>
        <begin position="1"/>
        <end position="19"/>
    </location>
</feature>
<dbReference type="Proteomes" id="UP001174677">
    <property type="component" value="Chromosome 7"/>
</dbReference>
<dbReference type="Pfam" id="PF13456">
    <property type="entry name" value="RVT_3"/>
    <property type="match status" value="1"/>
</dbReference>
<keyword evidence="1" id="KW-0732">Signal</keyword>
<name>A0ABQ9MBX9_HEVBR</name>
<sequence>MASLFLHNWLLAQVLGVSGDETQANLGTNARDVRWSKPQKGWVKCNVDESMRLSAGKLGAGWVIRDEAGTMLNTCQVQMDGIFKPTLAEAMVFREALSWMKSRFPHHVMFESDSLLLIQTSHTYCIDNSYFGAVVQNSKEFFFSSKDKIYTCNAQDLIS</sequence>
<evidence type="ECO:0000313" key="4">
    <source>
        <dbReference type="Proteomes" id="UP001174677"/>
    </source>
</evidence>
<keyword evidence="4" id="KW-1185">Reference proteome</keyword>
<feature type="domain" description="RNase H type-1" evidence="2">
    <location>
        <begin position="48"/>
        <end position="120"/>
    </location>
</feature>
<dbReference type="PANTHER" id="PTHR47074:SF11">
    <property type="entry name" value="REVERSE TRANSCRIPTASE-LIKE PROTEIN"/>
    <property type="match status" value="1"/>
</dbReference>
<gene>
    <name evidence="3" type="ORF">P3X46_012383</name>
</gene>
<dbReference type="InterPro" id="IPR036397">
    <property type="entry name" value="RNaseH_sf"/>
</dbReference>
<accession>A0ABQ9MBX9</accession>
<dbReference type="InterPro" id="IPR052929">
    <property type="entry name" value="RNase_H-like_EbsB-rel"/>
</dbReference>
<dbReference type="InterPro" id="IPR002156">
    <property type="entry name" value="RNaseH_domain"/>
</dbReference>
<evidence type="ECO:0000256" key="1">
    <source>
        <dbReference type="SAM" id="SignalP"/>
    </source>
</evidence>
<feature type="chain" id="PRO_5046538529" description="RNase H type-1 domain-containing protein" evidence="1">
    <location>
        <begin position="20"/>
        <end position="159"/>
    </location>
</feature>
<evidence type="ECO:0000259" key="2">
    <source>
        <dbReference type="Pfam" id="PF13456"/>
    </source>
</evidence>
<dbReference type="EMBL" id="JARPOI010000007">
    <property type="protein sequence ID" value="KAJ9177133.1"/>
    <property type="molecule type" value="Genomic_DNA"/>
</dbReference>
<dbReference type="InterPro" id="IPR012337">
    <property type="entry name" value="RNaseH-like_sf"/>
</dbReference>
<organism evidence="3 4">
    <name type="scientific">Hevea brasiliensis</name>
    <name type="common">Para rubber tree</name>
    <name type="synonym">Siphonia brasiliensis</name>
    <dbReference type="NCBI Taxonomy" id="3981"/>
    <lineage>
        <taxon>Eukaryota</taxon>
        <taxon>Viridiplantae</taxon>
        <taxon>Streptophyta</taxon>
        <taxon>Embryophyta</taxon>
        <taxon>Tracheophyta</taxon>
        <taxon>Spermatophyta</taxon>
        <taxon>Magnoliopsida</taxon>
        <taxon>eudicotyledons</taxon>
        <taxon>Gunneridae</taxon>
        <taxon>Pentapetalae</taxon>
        <taxon>rosids</taxon>
        <taxon>fabids</taxon>
        <taxon>Malpighiales</taxon>
        <taxon>Euphorbiaceae</taxon>
        <taxon>Crotonoideae</taxon>
        <taxon>Micrandreae</taxon>
        <taxon>Hevea</taxon>
    </lineage>
</organism>
<reference evidence="3" key="1">
    <citation type="journal article" date="2023" name="Plant Biotechnol. J.">
        <title>Chromosome-level wild Hevea brasiliensis genome provides new tools for genomic-assisted breeding and valuable loci to elevate rubber yield.</title>
        <authorList>
            <person name="Cheng H."/>
            <person name="Song X."/>
            <person name="Hu Y."/>
            <person name="Wu T."/>
            <person name="Yang Q."/>
            <person name="An Z."/>
            <person name="Feng S."/>
            <person name="Deng Z."/>
            <person name="Wu W."/>
            <person name="Zeng X."/>
            <person name="Tu M."/>
            <person name="Wang X."/>
            <person name="Huang H."/>
        </authorList>
    </citation>
    <scope>NUCLEOTIDE SEQUENCE</scope>
    <source>
        <strain evidence="3">MT/VB/25A 57/8</strain>
    </source>
</reference>
<proteinExistence type="predicted"/>